<reference evidence="1 2" key="1">
    <citation type="journal article" date="2009" name="J. Bacteriol.">
        <title>Complete genome sequence of the extremophilic Bacillus cereus strain Q1 with industrial applications.</title>
        <authorList>
            <person name="Xiong Z."/>
            <person name="Jiang Y."/>
            <person name="Qi D."/>
            <person name="Lu H."/>
            <person name="Yang F."/>
            <person name="Yang J."/>
            <person name="Chen L."/>
            <person name="Sun L."/>
            <person name="Xu X."/>
            <person name="Xue Y."/>
            <person name="Zhu Y."/>
            <person name="Jin Q."/>
        </authorList>
    </citation>
    <scope>NUCLEOTIDE SEQUENCE [LARGE SCALE GENOMIC DNA]</scope>
    <source>
        <strain evidence="1 2">Q1</strain>
        <plasmid evidence="1 2">pBc239</plasmid>
    </source>
</reference>
<sequence>MKNNKRTVRKKLTVSLQLVKKECGGFKKKLYVIIQVKQNYTA</sequence>
<geneLocation type="plasmid" evidence="1 2">
    <name>pBc239</name>
</geneLocation>
<dbReference type="HOGENOM" id="CLU_3247118_0_0_9"/>
<evidence type="ECO:0000313" key="2">
    <source>
        <dbReference type="Proteomes" id="UP000000441"/>
    </source>
</evidence>
<dbReference type="Proteomes" id="UP000000441">
    <property type="component" value="Plasmid pBc239"/>
</dbReference>
<keyword evidence="1" id="KW-0614">Plasmid</keyword>
<dbReference type="EMBL" id="CP000228">
    <property type="protein sequence ID" value="ACM15813.1"/>
    <property type="molecule type" value="Genomic_DNA"/>
</dbReference>
<evidence type="ECO:0000313" key="1">
    <source>
        <dbReference type="EMBL" id="ACM15813.1"/>
    </source>
</evidence>
<dbReference type="AlphaFoldDB" id="B9J618"/>
<organism evidence="1 2">
    <name type="scientific">Bacillus cereus (strain Q1)</name>
    <dbReference type="NCBI Taxonomy" id="361100"/>
    <lineage>
        <taxon>Bacteria</taxon>
        <taxon>Bacillati</taxon>
        <taxon>Bacillota</taxon>
        <taxon>Bacilli</taxon>
        <taxon>Bacillales</taxon>
        <taxon>Bacillaceae</taxon>
        <taxon>Bacillus</taxon>
        <taxon>Bacillus cereus group</taxon>
    </lineage>
</organism>
<dbReference type="KEGG" id="bcq:BCQ_PI079"/>
<accession>B9J618</accession>
<protein>
    <submittedName>
        <fullName evidence="1">Uncharacterized protein</fullName>
    </submittedName>
</protein>
<name>B9J618_BACCQ</name>
<proteinExistence type="predicted"/>
<gene>
    <name evidence="1" type="ordered locus">BCQ_PI079</name>
</gene>